<dbReference type="InterPro" id="IPR030843">
    <property type="entry name" value="PAN2"/>
</dbReference>
<dbReference type="Pfam" id="PF00929">
    <property type="entry name" value="RNase_T"/>
    <property type="match status" value="1"/>
</dbReference>
<evidence type="ECO:0000259" key="10">
    <source>
        <dbReference type="PROSITE" id="PS50235"/>
    </source>
</evidence>
<dbReference type="EMBL" id="JALNTZ010000007">
    <property type="protein sequence ID" value="KAJ3645116.1"/>
    <property type="molecule type" value="Genomic_DNA"/>
</dbReference>
<comment type="catalytic activity">
    <reaction evidence="1 9">
        <text>Exonucleolytic cleavage of poly(A) to 5'-AMP.</text>
        <dbReference type="EC" id="3.1.13.4"/>
    </reaction>
</comment>
<comment type="domain">
    <text evidence="9">Contains a pseudo-UCH domain. This ubiquitin C-terminal hydrolase (UCH)-like or ubiquitin specific protease (USP)-like domain is predicted to be catalytically inactive because it lacks the active site catalytic triad characteristic of thiol proteases, with residues at the equivalent structural positions that are incompatible with catalysis, and it cannot bind ubiquitin. It functions as a structural scaffold for intra- and intermolecular interactions in the complex.</text>
</comment>
<dbReference type="InterPro" id="IPR050785">
    <property type="entry name" value="PAN2-PAN3_catalytic_subunit"/>
</dbReference>
<dbReference type="InterPro" id="IPR028889">
    <property type="entry name" value="USP"/>
</dbReference>
<feature type="domain" description="USP" evidence="10">
    <location>
        <begin position="479"/>
        <end position="939"/>
    </location>
</feature>
<comment type="similarity">
    <text evidence="9">Belongs to the peptidase C19 family. PAN2 subfamily.</text>
</comment>
<dbReference type="GO" id="GO:0003676">
    <property type="term" value="F:nucleic acid binding"/>
    <property type="evidence" value="ECO:0007669"/>
    <property type="project" value="InterPro"/>
</dbReference>
<evidence type="ECO:0000256" key="6">
    <source>
        <dbReference type="ARBA" id="ARBA00022801"/>
    </source>
</evidence>
<keyword evidence="3 9" id="KW-0507">mRNA processing</keyword>
<dbReference type="CDD" id="cd06143">
    <property type="entry name" value="PAN2_exo"/>
    <property type="match status" value="1"/>
</dbReference>
<evidence type="ECO:0000313" key="12">
    <source>
        <dbReference type="Proteomes" id="UP001168821"/>
    </source>
</evidence>
<dbReference type="GO" id="GO:0031251">
    <property type="term" value="C:PAN complex"/>
    <property type="evidence" value="ECO:0007669"/>
    <property type="project" value="UniProtKB-UniRule"/>
</dbReference>
<comment type="cofactor">
    <cofactor evidence="9">
        <name>a divalent metal cation</name>
        <dbReference type="ChEBI" id="CHEBI:60240"/>
    </cofactor>
    <text evidence="9">Binds 2 metal cations per subunit in the catalytic exonuclease domain.</text>
</comment>
<keyword evidence="6 9" id="KW-0378">Hydrolase</keyword>
<keyword evidence="7 9" id="KW-0269">Exonuclease</keyword>
<dbReference type="GO" id="GO:0046872">
    <property type="term" value="F:metal ion binding"/>
    <property type="evidence" value="ECO:0007669"/>
    <property type="project" value="UniProtKB-KW"/>
</dbReference>
<dbReference type="Pfam" id="PF13423">
    <property type="entry name" value="UCH_1"/>
    <property type="match status" value="1"/>
</dbReference>
<dbReference type="InterPro" id="IPR013520">
    <property type="entry name" value="Ribonucl_H"/>
</dbReference>
<organism evidence="11 12">
    <name type="scientific">Zophobas morio</name>
    <dbReference type="NCBI Taxonomy" id="2755281"/>
    <lineage>
        <taxon>Eukaryota</taxon>
        <taxon>Metazoa</taxon>
        <taxon>Ecdysozoa</taxon>
        <taxon>Arthropoda</taxon>
        <taxon>Hexapoda</taxon>
        <taxon>Insecta</taxon>
        <taxon>Pterygota</taxon>
        <taxon>Neoptera</taxon>
        <taxon>Endopterygota</taxon>
        <taxon>Coleoptera</taxon>
        <taxon>Polyphaga</taxon>
        <taxon>Cucujiformia</taxon>
        <taxon>Tenebrionidae</taxon>
        <taxon>Zophobas</taxon>
    </lineage>
</organism>
<accession>A0AA38HY47</accession>
<dbReference type="SMART" id="SM00479">
    <property type="entry name" value="EXOIII"/>
    <property type="match status" value="1"/>
</dbReference>
<dbReference type="GO" id="GO:0000289">
    <property type="term" value="P:nuclear-transcribed mRNA poly(A) tail shortening"/>
    <property type="evidence" value="ECO:0007669"/>
    <property type="project" value="UniProtKB-UniRule"/>
</dbReference>
<evidence type="ECO:0000256" key="8">
    <source>
        <dbReference type="ARBA" id="ARBA00023242"/>
    </source>
</evidence>
<dbReference type="GO" id="GO:0005634">
    <property type="term" value="C:nucleus"/>
    <property type="evidence" value="ECO:0007669"/>
    <property type="project" value="UniProtKB-SubCell"/>
</dbReference>
<dbReference type="Pfam" id="PF20770">
    <property type="entry name" value="PAN2_N"/>
    <property type="match status" value="1"/>
</dbReference>
<evidence type="ECO:0000256" key="1">
    <source>
        <dbReference type="ARBA" id="ARBA00001663"/>
    </source>
</evidence>
<dbReference type="SUPFAM" id="SSF54001">
    <property type="entry name" value="Cysteine proteinases"/>
    <property type="match status" value="1"/>
</dbReference>
<protein>
    <recommendedName>
        <fullName evidence="9">PAN2-PAN3 deadenylation complex catalytic subunit PAN2</fullName>
        <ecNumber evidence="9">3.1.13.4</ecNumber>
    </recommendedName>
    <alternativeName>
        <fullName evidence="9">PAB1P-dependent poly(A)-specific ribonuclease</fullName>
    </alternativeName>
    <alternativeName>
        <fullName evidence="9">Poly(A)-nuclease deadenylation complex subunit 2</fullName>
        <shortName evidence="9">PAN deadenylation complex subunit 2</shortName>
    </alternativeName>
</protein>
<keyword evidence="4 9" id="KW-0540">Nuclease</keyword>
<keyword evidence="12" id="KW-1185">Reference proteome</keyword>
<dbReference type="SUPFAM" id="SSF53098">
    <property type="entry name" value="Ribonuclease H-like"/>
    <property type="match status" value="1"/>
</dbReference>
<evidence type="ECO:0000256" key="2">
    <source>
        <dbReference type="ARBA" id="ARBA00022490"/>
    </source>
</evidence>
<dbReference type="PANTHER" id="PTHR15728:SF0">
    <property type="entry name" value="PAN2-PAN3 DEADENYLATION COMPLEX CATALYTIC SUBUNIT PAN2"/>
    <property type="match status" value="1"/>
</dbReference>
<comment type="caution">
    <text evidence="11">The sequence shown here is derived from an EMBL/GenBank/DDBJ whole genome shotgun (WGS) entry which is preliminary data.</text>
</comment>
<dbReference type="InterPro" id="IPR015943">
    <property type="entry name" value="WD40/YVTN_repeat-like_dom_sf"/>
</dbReference>
<comment type="subunit">
    <text evidence="9">Forms a heterotrimer with an asymmetric homodimer of the regulatory subunit PAN3 to form the poly(A)-nuclease (PAN) deadenylation complex.</text>
</comment>
<feature type="binding site" evidence="9">
    <location>
        <position position="1101"/>
    </location>
    <ligand>
        <name>a divalent metal cation</name>
        <dbReference type="ChEBI" id="CHEBI:60240"/>
        <note>catalytic</note>
    </ligand>
</feature>
<comment type="domain">
    <text evidence="9">The linker, or PAN3 interaction domain (PID), between the WD40 repeats and the pseudo-UCH domain mediates interaction with PAN3.</text>
</comment>
<feature type="binding site" evidence="9">
    <location>
        <position position="1153"/>
    </location>
    <ligand>
        <name>a divalent metal cation</name>
        <dbReference type="ChEBI" id="CHEBI:60240"/>
        <note>catalytic</note>
    </ligand>
</feature>
<comment type="subcellular location">
    <subcellularLocation>
        <location evidence="9">Cytoplasm</location>
        <location evidence="9">P-body</location>
    </subcellularLocation>
    <subcellularLocation>
        <location evidence="9">Nucleus</location>
    </subcellularLocation>
    <text evidence="9">Shuttles between nucleus and cytoplasm.</text>
</comment>
<evidence type="ECO:0000256" key="7">
    <source>
        <dbReference type="ARBA" id="ARBA00022839"/>
    </source>
</evidence>
<evidence type="ECO:0000256" key="5">
    <source>
        <dbReference type="ARBA" id="ARBA00022723"/>
    </source>
</evidence>
<proteinExistence type="inferred from homology"/>
<dbReference type="GO" id="GO:0004535">
    <property type="term" value="F:poly(A)-specific ribonuclease activity"/>
    <property type="evidence" value="ECO:0007669"/>
    <property type="project" value="UniProtKB-UniRule"/>
</dbReference>
<comment type="activity regulation">
    <text evidence="9">Positively regulated by the regulatory subunit PAN3.</text>
</comment>
<gene>
    <name evidence="9" type="primary">PAN2</name>
    <name evidence="11" type="ORF">Zmor_022803</name>
</gene>
<dbReference type="HAMAP" id="MF_03182">
    <property type="entry name" value="PAN2"/>
    <property type="match status" value="1"/>
</dbReference>
<dbReference type="PROSITE" id="PS50235">
    <property type="entry name" value="USP_3"/>
    <property type="match status" value="1"/>
</dbReference>
<dbReference type="GO" id="GO:0006397">
    <property type="term" value="P:mRNA processing"/>
    <property type="evidence" value="ECO:0007669"/>
    <property type="project" value="UniProtKB-KW"/>
</dbReference>
<feature type="binding site" evidence="9">
    <location>
        <position position="994"/>
    </location>
    <ligand>
        <name>a divalent metal cation</name>
        <dbReference type="ChEBI" id="CHEBI:60240"/>
        <note>catalytic</note>
    </ligand>
</feature>
<dbReference type="Gene3D" id="3.30.420.10">
    <property type="entry name" value="Ribonuclease H-like superfamily/Ribonuclease H"/>
    <property type="match status" value="1"/>
</dbReference>
<evidence type="ECO:0000256" key="9">
    <source>
        <dbReference type="HAMAP-Rule" id="MF_03182"/>
    </source>
</evidence>
<dbReference type="FunFam" id="3.30.420.10:FF:000011">
    <property type="entry name" value="PAN2-PAN3 deadenylation complex catalytic subunit PAN2"/>
    <property type="match status" value="1"/>
</dbReference>
<dbReference type="SUPFAM" id="SSF50978">
    <property type="entry name" value="WD40 repeat-like"/>
    <property type="match status" value="1"/>
</dbReference>
<dbReference type="InterPro" id="IPR038765">
    <property type="entry name" value="Papain-like_cys_pep_sf"/>
</dbReference>
<name>A0AA38HY47_9CUCU</name>
<dbReference type="GO" id="GO:0000932">
    <property type="term" value="C:P-body"/>
    <property type="evidence" value="ECO:0007669"/>
    <property type="project" value="UniProtKB-SubCell"/>
</dbReference>
<feature type="binding site" evidence="9">
    <location>
        <position position="992"/>
    </location>
    <ligand>
        <name>a divalent metal cation</name>
        <dbReference type="ChEBI" id="CHEBI:60240"/>
        <note>catalytic</note>
    </ligand>
</feature>
<dbReference type="AlphaFoldDB" id="A0AA38HY47"/>
<dbReference type="InterPro" id="IPR036322">
    <property type="entry name" value="WD40_repeat_dom_sf"/>
</dbReference>
<keyword evidence="8 9" id="KW-0539">Nucleus</keyword>
<comment type="caution">
    <text evidence="9">Lacks conserved residue(s) required for the propagation of feature annotation.</text>
</comment>
<dbReference type="InterPro" id="IPR036397">
    <property type="entry name" value="RNaseH_sf"/>
</dbReference>
<dbReference type="Gene3D" id="3.90.70.10">
    <property type="entry name" value="Cysteine proteinases"/>
    <property type="match status" value="1"/>
</dbReference>
<evidence type="ECO:0000256" key="4">
    <source>
        <dbReference type="ARBA" id="ARBA00022722"/>
    </source>
</evidence>
<dbReference type="GO" id="GO:0010606">
    <property type="term" value="P:positive regulation of cytoplasmic mRNA processing body assembly"/>
    <property type="evidence" value="ECO:0007669"/>
    <property type="project" value="UniProtKB-UniRule"/>
</dbReference>
<dbReference type="InterPro" id="IPR048841">
    <property type="entry name" value="PAN2_N"/>
</dbReference>
<sequence>MFFDQSGLAVAAPPPDVPELMGIQSEYVQTQCILADGGDRFGVSALAFDRYEELLWMGNQGGHVTSYYTGAMQKYTSFQIHANEDVRQVLTINEGILGLTASSLRYQIRRGIPVFTHTSANMYEMQCMLQLGATRLLMGGHHGKMIDFNIDLCKEMQVLDVGEPGCVMLRPHSRFVCAGNPLGRIDLRDPNTLNIEHTLETHSGSLSDFDVQGNLLVTCGFSNRHGNLTVDRFLMVYDLRMMRAVTPIQTVLDPLYLRFLPSVSSRLAVVSALGHAQILDTVAFAEPRLCLMQMDSPAMCLTFDISATSQALAFGDNNGSIHLFSSTPQPLFNTYSRMTEHGDPLVTYPSFAIDDYDTPLSVIPMPINHDSLSSDWPEHLMKKCYRRPVGIDAEVLRTMKMKGPIGYAPNPRTSRRNQVMYEIDNNRVRSQAKHDRSTKSDEPEGFIAIPKRYRKIDVKYNKLGTDECQFDQFNKTGHTGLEATLPNAYCNAMIQVLYFIEPIRAVLLSHLCNKEFCLSCELGFLFHMLRTSSNTSPCQPANFLRAFRTIPEASALSLVYSDLPPDQKVKINLGALIQSWNRFIIHQLHVELAEVKKKNAERKNNKTPFSYNVTDFPAIDDRKRCSASEVNANIEQEKKDSESEIIQLIGAKQMQIHSCLKCKLEMKKESILLVCNLIYPTNEPERDEWSFCDILARSLGSQQTTPAWCEECKKFSPTQQTKVLQSLPKLLAINTGLHNPQHKQFWQSQMDKVVAKVTNSETSTPPSTIHTNSLSSSKPCRYGDHCSRPGCRFRHSFDNVPPPAPVNNPYCSNNWLPHSISIALNDGELLIEKIEGKGEDGRGDGLLESENEKNKPPDYCKKLYDLTAVVCYINDPSSSEKRNIVALIKVPGCYVSDTANSDHKWYLFNDFSISPVSAQEAVWFSLDWKIPCILYYSTREIIQSQSGVSPPITKEVFTEDACIARSWGTSGITFTPLTDNEFPKKADLVAMDAEFVTLNQEEAELRSDGKMSMIKPSQMSVARITCIRGTGPMEGVPFIDDYISTQEQVVDYLTKFSGIKPGDLDANFSSKHLTTLKSTYTKLRFLQDSGVIFVGHGLKNDFRVINLVVPPEQVADTVHLFHLPHHRMVSLRFLAWHFLGVKIQSETHDSVEDARAALHLYKKYKQLEAQNKVGEALADLYDRGKLLNWKVPEDT</sequence>
<dbReference type="EC" id="3.1.13.4" evidence="9"/>
<dbReference type="PANTHER" id="PTHR15728">
    <property type="entry name" value="DEADENYLATION COMPLEX CATALYTIC SUBUNIT PAN2"/>
    <property type="match status" value="1"/>
</dbReference>
<dbReference type="InterPro" id="IPR012337">
    <property type="entry name" value="RNaseH-like_sf"/>
</dbReference>
<reference evidence="11" key="1">
    <citation type="journal article" date="2023" name="G3 (Bethesda)">
        <title>Whole genome assemblies of Zophobas morio and Tenebrio molitor.</title>
        <authorList>
            <person name="Kaur S."/>
            <person name="Stinson S.A."/>
            <person name="diCenzo G.C."/>
        </authorList>
    </citation>
    <scope>NUCLEOTIDE SEQUENCE</scope>
    <source>
        <strain evidence="11">QUZm001</strain>
    </source>
</reference>
<evidence type="ECO:0000256" key="3">
    <source>
        <dbReference type="ARBA" id="ARBA00022664"/>
    </source>
</evidence>
<comment type="function">
    <text evidence="9">Catalytic subunit of the poly(A)-nuclease (PAN) deadenylation complex, one of two cytoplasmic mRNA deadenylases involved in general and miRNA-mediated mRNA turnover. PAN specifically shortens poly(A) tails of RNA and the activity is stimulated by poly(A)-binding protein (PABP). PAN deadenylation is followed by rapid degradation of the shortened mRNA tails by the CCR4-NOT complex. Deadenylated mRNAs are then degraded by two alternative mechanisms, namely exosome-mediated 3'-5' exonucleolytic degradation, or deadenlyation-dependent mRNA decaping and subsequent 5'-3' exonucleolytic degradation by XRN1.</text>
</comment>
<dbReference type="Proteomes" id="UP001168821">
    <property type="component" value="Unassembled WGS sequence"/>
</dbReference>
<dbReference type="Gene3D" id="2.130.10.10">
    <property type="entry name" value="YVTN repeat-like/Quinoprotein amine dehydrogenase"/>
    <property type="match status" value="1"/>
</dbReference>
<keyword evidence="5 9" id="KW-0479">Metal-binding</keyword>
<keyword evidence="2 9" id="KW-0963">Cytoplasm</keyword>
<evidence type="ECO:0000313" key="11">
    <source>
        <dbReference type="EMBL" id="KAJ3645116.1"/>
    </source>
</evidence>
<dbReference type="FunFam" id="2.130.10.10:FF:000421">
    <property type="entry name" value="PAN2-PAN3 deadenylation complex catalytic subunit PAN2"/>
    <property type="match status" value="1"/>
</dbReference>
<dbReference type="InterPro" id="IPR028881">
    <property type="entry name" value="PAN2_UCH_dom"/>
</dbReference>